<dbReference type="PANTHER" id="PTHR47338:SF5">
    <property type="entry name" value="ZN(II)2CYS6 TRANSCRIPTION FACTOR (EUROFUNG)"/>
    <property type="match status" value="1"/>
</dbReference>
<evidence type="ECO:0000313" key="7">
    <source>
        <dbReference type="EMBL" id="KAK7685978.1"/>
    </source>
</evidence>
<evidence type="ECO:0000313" key="8">
    <source>
        <dbReference type="Proteomes" id="UP001385951"/>
    </source>
</evidence>
<feature type="domain" description="Zn(2)-C6 fungal-type" evidence="6">
    <location>
        <begin position="25"/>
        <end position="54"/>
    </location>
</feature>
<dbReference type="AlphaFoldDB" id="A0AAW0FY37"/>
<dbReference type="SMART" id="SM00066">
    <property type="entry name" value="GAL4"/>
    <property type="match status" value="1"/>
</dbReference>
<dbReference type="Proteomes" id="UP001385951">
    <property type="component" value="Unassembled WGS sequence"/>
</dbReference>
<dbReference type="InterPro" id="IPR001138">
    <property type="entry name" value="Zn2Cys6_DnaBD"/>
</dbReference>
<protein>
    <recommendedName>
        <fullName evidence="6">Zn(2)-C6 fungal-type domain-containing protein</fullName>
    </recommendedName>
</protein>
<evidence type="ECO:0000256" key="5">
    <source>
        <dbReference type="ARBA" id="ARBA00023242"/>
    </source>
</evidence>
<reference evidence="7 8" key="1">
    <citation type="submission" date="2022-09" db="EMBL/GenBank/DDBJ databases">
        <authorList>
            <person name="Palmer J.M."/>
        </authorList>
    </citation>
    <scope>NUCLEOTIDE SEQUENCE [LARGE SCALE GENOMIC DNA]</scope>
    <source>
        <strain evidence="7 8">DSM 7382</strain>
    </source>
</reference>
<dbReference type="GO" id="GO:0000981">
    <property type="term" value="F:DNA-binding transcription factor activity, RNA polymerase II-specific"/>
    <property type="evidence" value="ECO:0007669"/>
    <property type="project" value="InterPro"/>
</dbReference>
<dbReference type="Pfam" id="PF00172">
    <property type="entry name" value="Zn_clus"/>
    <property type="match status" value="1"/>
</dbReference>
<evidence type="ECO:0000256" key="2">
    <source>
        <dbReference type="ARBA" id="ARBA00022723"/>
    </source>
</evidence>
<dbReference type="InterPro" id="IPR050815">
    <property type="entry name" value="TF_fung"/>
</dbReference>
<comment type="caution">
    <text evidence="7">The sequence shown here is derived from an EMBL/GenBank/DDBJ whole genome shotgun (WGS) entry which is preliminary data.</text>
</comment>
<dbReference type="EMBL" id="JASBNA010000018">
    <property type="protein sequence ID" value="KAK7685978.1"/>
    <property type="molecule type" value="Genomic_DNA"/>
</dbReference>
<dbReference type="Gene3D" id="4.10.240.10">
    <property type="entry name" value="Zn(2)-C6 fungal-type DNA-binding domain"/>
    <property type="match status" value="1"/>
</dbReference>
<evidence type="ECO:0000256" key="4">
    <source>
        <dbReference type="ARBA" id="ARBA00023163"/>
    </source>
</evidence>
<keyword evidence="8" id="KW-1185">Reference proteome</keyword>
<accession>A0AAW0FY37</accession>
<dbReference type="GO" id="GO:0005634">
    <property type="term" value="C:nucleus"/>
    <property type="evidence" value="ECO:0007669"/>
    <property type="project" value="UniProtKB-SubCell"/>
</dbReference>
<dbReference type="PROSITE" id="PS00463">
    <property type="entry name" value="ZN2_CY6_FUNGAL_1"/>
    <property type="match status" value="1"/>
</dbReference>
<comment type="subcellular location">
    <subcellularLocation>
        <location evidence="1">Nucleus</location>
    </subcellularLocation>
</comment>
<evidence type="ECO:0000256" key="3">
    <source>
        <dbReference type="ARBA" id="ARBA00023015"/>
    </source>
</evidence>
<evidence type="ECO:0000259" key="6">
    <source>
        <dbReference type="PROSITE" id="PS50048"/>
    </source>
</evidence>
<keyword evidence="5" id="KW-0539">Nucleus</keyword>
<keyword evidence="2" id="KW-0479">Metal-binding</keyword>
<keyword evidence="4" id="KW-0804">Transcription</keyword>
<dbReference type="SUPFAM" id="SSF57701">
    <property type="entry name" value="Zn2/Cys6 DNA-binding domain"/>
    <property type="match status" value="1"/>
</dbReference>
<gene>
    <name evidence="7" type="ORF">QCA50_010788</name>
</gene>
<dbReference type="InterPro" id="IPR036864">
    <property type="entry name" value="Zn2-C6_fun-type_DNA-bd_sf"/>
</dbReference>
<dbReference type="PROSITE" id="PS50048">
    <property type="entry name" value="ZN2_CY6_FUNGAL_2"/>
    <property type="match status" value="1"/>
</dbReference>
<dbReference type="CDD" id="cd00067">
    <property type="entry name" value="GAL4"/>
    <property type="match status" value="1"/>
</dbReference>
<sequence>MSSSNSSQAIGRSDRPKKAKRLQIACIACRKEKRKCDGTGPCTHCYYGQRDCVYKDRKGVQVSAPVLPHPELRSIAEEVKSKERRNDTSLSGLRQSCVSHDVIWSVTNTQPAVCTPAAKGDYRVRVSHNAPYPTSSPHIRHKIT</sequence>
<keyword evidence="3" id="KW-0805">Transcription regulation</keyword>
<dbReference type="GO" id="GO:0008270">
    <property type="term" value="F:zinc ion binding"/>
    <property type="evidence" value="ECO:0007669"/>
    <property type="project" value="InterPro"/>
</dbReference>
<name>A0AAW0FY37_9APHY</name>
<proteinExistence type="predicted"/>
<organism evidence="7 8">
    <name type="scientific">Cerrena zonata</name>
    <dbReference type="NCBI Taxonomy" id="2478898"/>
    <lineage>
        <taxon>Eukaryota</taxon>
        <taxon>Fungi</taxon>
        <taxon>Dikarya</taxon>
        <taxon>Basidiomycota</taxon>
        <taxon>Agaricomycotina</taxon>
        <taxon>Agaricomycetes</taxon>
        <taxon>Polyporales</taxon>
        <taxon>Cerrenaceae</taxon>
        <taxon>Cerrena</taxon>
    </lineage>
</organism>
<dbReference type="PANTHER" id="PTHR47338">
    <property type="entry name" value="ZN(II)2CYS6 TRANSCRIPTION FACTOR (EUROFUNG)-RELATED"/>
    <property type="match status" value="1"/>
</dbReference>
<evidence type="ECO:0000256" key="1">
    <source>
        <dbReference type="ARBA" id="ARBA00004123"/>
    </source>
</evidence>